<organism evidence="3 4">
    <name type="scientific">Cylindrotheca closterium</name>
    <dbReference type="NCBI Taxonomy" id="2856"/>
    <lineage>
        <taxon>Eukaryota</taxon>
        <taxon>Sar</taxon>
        <taxon>Stramenopiles</taxon>
        <taxon>Ochrophyta</taxon>
        <taxon>Bacillariophyta</taxon>
        <taxon>Bacillariophyceae</taxon>
        <taxon>Bacillariophycidae</taxon>
        <taxon>Bacillariales</taxon>
        <taxon>Bacillariaceae</taxon>
        <taxon>Cylindrotheca</taxon>
    </lineage>
</organism>
<feature type="region of interest" description="Disordered" evidence="1">
    <location>
        <begin position="1"/>
        <end position="65"/>
    </location>
</feature>
<feature type="compositionally biased region" description="Polar residues" evidence="1">
    <location>
        <begin position="44"/>
        <end position="55"/>
    </location>
</feature>
<feature type="compositionally biased region" description="Polar residues" evidence="1">
    <location>
        <begin position="22"/>
        <end position="37"/>
    </location>
</feature>
<comment type="caution">
    <text evidence="3">The sequence shown here is derived from an EMBL/GenBank/DDBJ whole genome shotgun (WGS) entry which is preliminary data.</text>
</comment>
<gene>
    <name evidence="3" type="ORF">CYCCA115_LOCUS13035</name>
</gene>
<dbReference type="Pfam" id="PF20710">
    <property type="entry name" value="DUF6824"/>
    <property type="match status" value="1"/>
</dbReference>
<reference evidence="3" key="1">
    <citation type="submission" date="2023-08" db="EMBL/GenBank/DDBJ databases">
        <authorList>
            <person name="Audoor S."/>
            <person name="Bilcke G."/>
        </authorList>
    </citation>
    <scope>NUCLEOTIDE SEQUENCE</scope>
</reference>
<dbReference type="AlphaFoldDB" id="A0AAD2FTG6"/>
<dbReference type="InterPro" id="IPR049227">
    <property type="entry name" value="DUF6824"/>
</dbReference>
<evidence type="ECO:0000256" key="1">
    <source>
        <dbReference type="SAM" id="MobiDB-lite"/>
    </source>
</evidence>
<keyword evidence="4" id="KW-1185">Reference proteome</keyword>
<feature type="compositionally biased region" description="Polar residues" evidence="1">
    <location>
        <begin position="290"/>
        <end position="306"/>
    </location>
</feature>
<dbReference type="Proteomes" id="UP001295423">
    <property type="component" value="Unassembled WGS sequence"/>
</dbReference>
<accession>A0AAD2FTG6</accession>
<evidence type="ECO:0000313" key="4">
    <source>
        <dbReference type="Proteomes" id="UP001295423"/>
    </source>
</evidence>
<protein>
    <recommendedName>
        <fullName evidence="2">DUF6824 domain-containing protein</fullName>
    </recommendedName>
</protein>
<sequence>MMTKESKPNMISKCSPAETMTDAISSQSSPILTPKATSNHKDNLSSSSNTTGVKTSDTDASKPIVVPVSGSPRDIICGRGLHIMNRHGNHNLHLVVDRYRQTYLTATRRDKAAITQHIVKQLKSTGARFLRRFNDGSDDKWVEVDDKTAYKKVSHALRLRKDDHGQNFLQSLPGQQAGSQQHVPLHSKSSSQHIPIGPQSTVATQSAIPPGVGTHIPPTLPLSVLPLAPPVNQLEVMATQSALPVALGRHAQPILYPSVPNGYGNVTIDPRLFADAFATTLATMTQLQRQQRSLFSGSSIDGQRSGRNSEEERK</sequence>
<dbReference type="EMBL" id="CAKOGP040001781">
    <property type="protein sequence ID" value="CAJ1951362.1"/>
    <property type="molecule type" value="Genomic_DNA"/>
</dbReference>
<evidence type="ECO:0000259" key="2">
    <source>
        <dbReference type="Pfam" id="PF20710"/>
    </source>
</evidence>
<feature type="region of interest" description="Disordered" evidence="1">
    <location>
        <begin position="290"/>
        <end position="314"/>
    </location>
</feature>
<evidence type="ECO:0000313" key="3">
    <source>
        <dbReference type="EMBL" id="CAJ1951362.1"/>
    </source>
</evidence>
<feature type="domain" description="DUF6824" evidence="2">
    <location>
        <begin position="74"/>
        <end position="158"/>
    </location>
</feature>
<name>A0AAD2FTG6_9STRA</name>
<proteinExistence type="predicted"/>